<reference evidence="2 3" key="1">
    <citation type="submission" date="2020-11" db="EMBL/GenBank/DDBJ databases">
        <title>Actinomyces sp. ZJ750.</title>
        <authorList>
            <person name="Zhou J."/>
        </authorList>
    </citation>
    <scope>NUCLEOTIDE SEQUENCE [LARGE SCALE GENOMIC DNA]</scope>
    <source>
        <strain evidence="2 3">ZJ750</strain>
    </source>
</reference>
<dbReference type="EMBL" id="CP063989">
    <property type="protein sequence ID" value="QPL05857.1"/>
    <property type="molecule type" value="Genomic_DNA"/>
</dbReference>
<dbReference type="InterPro" id="IPR027417">
    <property type="entry name" value="P-loop_NTPase"/>
</dbReference>
<dbReference type="InterPro" id="IPR050625">
    <property type="entry name" value="ParA/MinD_ATPase"/>
</dbReference>
<feature type="compositionally biased region" description="Pro residues" evidence="1">
    <location>
        <begin position="198"/>
        <end position="207"/>
    </location>
</feature>
<dbReference type="PANTHER" id="PTHR43384:SF13">
    <property type="entry name" value="SLR0110 PROTEIN"/>
    <property type="match status" value="1"/>
</dbReference>
<feature type="region of interest" description="Disordered" evidence="1">
    <location>
        <begin position="500"/>
        <end position="533"/>
    </location>
</feature>
<keyword evidence="3" id="KW-1185">Reference proteome</keyword>
<dbReference type="GO" id="GO:0051782">
    <property type="term" value="P:negative regulation of cell division"/>
    <property type="evidence" value="ECO:0007669"/>
    <property type="project" value="TreeGrafter"/>
</dbReference>
<name>A0A7T0LLA4_9ACTO</name>
<dbReference type="Gene3D" id="3.40.50.300">
    <property type="entry name" value="P-loop containing nucleotide triphosphate hydrolases"/>
    <property type="match status" value="1"/>
</dbReference>
<dbReference type="GO" id="GO:0009898">
    <property type="term" value="C:cytoplasmic side of plasma membrane"/>
    <property type="evidence" value="ECO:0007669"/>
    <property type="project" value="TreeGrafter"/>
</dbReference>
<dbReference type="Proteomes" id="UP000594637">
    <property type="component" value="Chromosome"/>
</dbReference>
<evidence type="ECO:0000256" key="1">
    <source>
        <dbReference type="SAM" id="MobiDB-lite"/>
    </source>
</evidence>
<evidence type="ECO:0000313" key="3">
    <source>
        <dbReference type="Proteomes" id="UP000594637"/>
    </source>
</evidence>
<protein>
    <recommendedName>
        <fullName evidence="4">CobQ/CobB/MinD/ParA nucleotide binding domain-containing protein</fullName>
    </recommendedName>
</protein>
<feature type="region of interest" description="Disordered" evidence="1">
    <location>
        <begin position="186"/>
        <end position="210"/>
    </location>
</feature>
<dbReference type="RefSeq" id="WP_166858798.1">
    <property type="nucleotide sequence ID" value="NZ_CP063989.1"/>
</dbReference>
<dbReference type="GO" id="GO:0005524">
    <property type="term" value="F:ATP binding"/>
    <property type="evidence" value="ECO:0007669"/>
    <property type="project" value="TreeGrafter"/>
</dbReference>
<accession>A0A7T0LLA4</accession>
<evidence type="ECO:0008006" key="4">
    <source>
        <dbReference type="Google" id="ProtNLM"/>
    </source>
</evidence>
<evidence type="ECO:0000313" key="2">
    <source>
        <dbReference type="EMBL" id="QPL05857.1"/>
    </source>
</evidence>
<gene>
    <name evidence="2" type="ORF">ID810_02500</name>
</gene>
<feature type="compositionally biased region" description="Basic residues" evidence="1">
    <location>
        <begin position="523"/>
        <end position="533"/>
    </location>
</feature>
<dbReference type="SUPFAM" id="SSF52540">
    <property type="entry name" value="P-loop containing nucleoside triphosphate hydrolases"/>
    <property type="match status" value="1"/>
</dbReference>
<dbReference type="GO" id="GO:0016887">
    <property type="term" value="F:ATP hydrolysis activity"/>
    <property type="evidence" value="ECO:0007669"/>
    <property type="project" value="TreeGrafter"/>
</dbReference>
<dbReference type="PANTHER" id="PTHR43384">
    <property type="entry name" value="SEPTUM SITE-DETERMINING PROTEIN MIND HOMOLOG, CHLOROPLASTIC-RELATED"/>
    <property type="match status" value="1"/>
</dbReference>
<dbReference type="KEGG" id="arep:ID810_02500"/>
<dbReference type="AlphaFoldDB" id="A0A7T0LLA4"/>
<dbReference type="GO" id="GO:0005829">
    <property type="term" value="C:cytosol"/>
    <property type="evidence" value="ECO:0007669"/>
    <property type="project" value="TreeGrafter"/>
</dbReference>
<organism evidence="2 3">
    <name type="scientific">Actinomyces respiraculi</name>
    <dbReference type="NCBI Taxonomy" id="2744574"/>
    <lineage>
        <taxon>Bacteria</taxon>
        <taxon>Bacillati</taxon>
        <taxon>Actinomycetota</taxon>
        <taxon>Actinomycetes</taxon>
        <taxon>Actinomycetales</taxon>
        <taxon>Actinomycetaceae</taxon>
        <taxon>Actinomyces</taxon>
    </lineage>
</organism>
<proteinExistence type="predicted"/>
<sequence>MSAARADTGVLLALTGDDAAHVRAIDAAGTGLVVVRRCGDVAELLSAAMAGLAGLAVVSVELEDVDLTVLERLDHAGTRGILLVGPEEAGRWSFPGWQVLDADAEPDRVRTLLQVIDRQGPGAIATPVAAEAEDGQGVWSASGTMAEETVGGWPGSEEADPTWGVSTWSAPTPADAAWPGEVGAGARLAGADTDGHHPPAPPPPPTPEDLAAAHEVVPGRLLVVWGPHGAPGRSMVATSLATGLSRLGPTILVDADTEAPSLAQALSLPDGSSALATAARLASRSRLDAETFAGLLLPTGGEVEVLPGLGRSGRWRELPPAAMSRVWERCRERAVWTVADISGGAPEDEVDSYTLEPGHGALRAALLREADVVVVVGGADPVGVRRLLQLLGDVAEDATVTGRLEVVVNRVRASAAGPSPERAVREALFRFGSLKQVTLLPQDEAADACLLAGVSVLDGAPATPLGRALAVLVDRVDPAAGARSHAASARRAGWWSRLRSARATPGSVPEGSPSRAAEPTRRERGRRGGRHRH</sequence>